<dbReference type="SUPFAM" id="SSF50939">
    <property type="entry name" value="Sialidases"/>
    <property type="match status" value="1"/>
</dbReference>
<reference evidence="1 2" key="1">
    <citation type="journal article" date="2015" name="Int. J. Syst. Evol. Microbiol.">
        <title>Aestuariivita atlantica sp. nov., isolated from deep sea sediment of the Atlantic Ocean.</title>
        <authorList>
            <person name="Li G."/>
            <person name="Lai Q."/>
            <person name="Du Y."/>
            <person name="Liu X."/>
            <person name="Sun F."/>
            <person name="Shao Z."/>
        </authorList>
    </citation>
    <scope>NUCLEOTIDE SEQUENCE [LARGE SCALE GENOMIC DNA]</scope>
    <source>
        <strain evidence="1 2">22II-S11-z3</strain>
    </source>
</reference>
<dbReference type="AlphaFoldDB" id="A0A0L1JK23"/>
<dbReference type="STRING" id="1317121.ATO11_19040"/>
<dbReference type="Proteomes" id="UP000036938">
    <property type="component" value="Unassembled WGS sequence"/>
</dbReference>
<gene>
    <name evidence="1" type="ORF">ATO11_19040</name>
</gene>
<keyword evidence="2" id="KW-1185">Reference proteome</keyword>
<dbReference type="RefSeq" id="WP_050532510.1">
    <property type="nucleotide sequence ID" value="NZ_AQQZ01000015.1"/>
</dbReference>
<name>A0A0L1JK23_9RHOB</name>
<sequence>MTDDNKPLLEWAATTTPNPLGIDNPGAVTILATNLTRKTIDLSSATFSFDVGSYGKDLATSFDGVGTHGPEGWNFVNEGSGVFGVTVESGHSPAVGADGLQFSISGIAVNDNPGTTMVTIEEVTPDNRTAYKQAPLLKAYPDLTLEGPFVTPASVDYGGSVQVKWTATKGATVTLTVNGEVITHVKGNPNLPLPASGSYELDNITEAKTAIIATAELQTPTGRQKKEKPFILSLNAPTISDFTSSRVAGKPNTISVNWTATSVQQATLDIGSESFDVTGLSTYEHAGSLFSETVKLTVTNPATGASQSVTQPPAVANFELASPGPDLQPPSFALMWATDNFLGLLYTEDFNAPPRVAFSPDGQNWTLGPAAPNEGSGSSGTGYCPSVATLGDTVYVPQRKWNGSDLTTVLSQFSVSTNTWGTSQSMDWVPVANTLGVTIASDGNSTLYAAEMGSSLSGLRQSTDQGATWTALTPPDDPVVSALCPINSGLTWIDGTLYLCGSYINKDKARVFTYNGDGGWTQLASTGDFPTYPNIQQVNWRGSLATLSAPLAQSRGGDNTAGALQLFECTPAGVWSQQPASTTQWINQDTGPLFLGLAEFKDIIFYSIGPSSYSGGGVYMYYDEPTALPGEFGGSPVKTHG</sequence>
<comment type="caution">
    <text evidence="1">The sequence shown here is derived from an EMBL/GenBank/DDBJ whole genome shotgun (WGS) entry which is preliminary data.</text>
</comment>
<dbReference type="InterPro" id="IPR036278">
    <property type="entry name" value="Sialidase_sf"/>
</dbReference>
<accession>A0A0L1JK23</accession>
<protein>
    <submittedName>
        <fullName evidence="1">Uncharacterized protein</fullName>
    </submittedName>
</protein>
<organism evidence="1 2">
    <name type="scientific">Pseudaestuariivita atlantica</name>
    <dbReference type="NCBI Taxonomy" id="1317121"/>
    <lineage>
        <taxon>Bacteria</taxon>
        <taxon>Pseudomonadati</taxon>
        <taxon>Pseudomonadota</taxon>
        <taxon>Alphaproteobacteria</taxon>
        <taxon>Rhodobacterales</taxon>
        <taxon>Paracoccaceae</taxon>
        <taxon>Pseudaestuariivita</taxon>
    </lineage>
</organism>
<dbReference type="OrthoDB" id="9757947at2"/>
<evidence type="ECO:0000313" key="1">
    <source>
        <dbReference type="EMBL" id="KNG92096.1"/>
    </source>
</evidence>
<proteinExistence type="predicted"/>
<dbReference type="EMBL" id="AQQZ01000015">
    <property type="protein sequence ID" value="KNG92096.1"/>
    <property type="molecule type" value="Genomic_DNA"/>
</dbReference>
<evidence type="ECO:0000313" key="2">
    <source>
        <dbReference type="Proteomes" id="UP000036938"/>
    </source>
</evidence>